<dbReference type="PATRIC" id="fig|136160.3.peg.174"/>
<protein>
    <recommendedName>
        <fullName evidence="1">Na+-translocating membrane potential-generating system MpsC domain-containing protein</fullName>
    </recommendedName>
</protein>
<evidence type="ECO:0000313" key="2">
    <source>
        <dbReference type="EMBL" id="KOO37418.1"/>
    </source>
</evidence>
<feature type="domain" description="Na+-translocating membrane potential-generating system MpsC" evidence="1">
    <location>
        <begin position="4"/>
        <end position="113"/>
    </location>
</feature>
<dbReference type="InterPro" id="IPR018745">
    <property type="entry name" value="MpsC"/>
</dbReference>
<gene>
    <name evidence="2" type="ORF">AMD02_00055</name>
</gene>
<organism evidence="2">
    <name type="scientific">Halalkalibacterium halodurans</name>
    <name type="common">Bacillus halodurans</name>
    <dbReference type="NCBI Taxonomy" id="86665"/>
    <lineage>
        <taxon>Bacteria</taxon>
        <taxon>Bacillati</taxon>
        <taxon>Bacillota</taxon>
        <taxon>Bacilli</taxon>
        <taxon>Bacillales</taxon>
        <taxon>Bacillaceae</taxon>
        <taxon>Halalkalibacterium (ex Joshi et al. 2022)</taxon>
    </lineage>
</organism>
<dbReference type="AlphaFoldDB" id="A0A0M0KG77"/>
<reference evidence="2" key="1">
    <citation type="submission" date="2015-08" db="EMBL/GenBank/DDBJ databases">
        <title>Complete DNA Sequence of Pseudomonas syringae pv. actinidiae, the Causal Agent of Kiwifruit Canker Disease.</title>
        <authorList>
            <person name="Rikkerink E.H.A."/>
            <person name="Fineran P.C."/>
        </authorList>
    </citation>
    <scope>NUCLEOTIDE SEQUENCE</scope>
    <source>
        <strain evidence="2">DSM 13666</strain>
    </source>
</reference>
<dbReference type="Pfam" id="PF10057">
    <property type="entry name" value="MpsC"/>
    <property type="match status" value="1"/>
</dbReference>
<evidence type="ECO:0000259" key="1">
    <source>
        <dbReference type="Pfam" id="PF10057"/>
    </source>
</evidence>
<dbReference type="GeneID" id="87599416"/>
<dbReference type="EMBL" id="LILD01000001">
    <property type="protein sequence ID" value="KOO37418.1"/>
    <property type="molecule type" value="Genomic_DNA"/>
</dbReference>
<sequence>MNKTKGMVESEISKALTQWEKDYLGRGSVSVKTDLLRNMIIVTLRGILTPAEYALCETQEGRISIKRTRADLVESGEKDLKEIIRSIIGEQVLSIHTDLSTRTGERIIVFKLENDVEKNFS</sequence>
<dbReference type="RefSeq" id="WP_010899995.1">
    <property type="nucleotide sequence ID" value="NZ_CP040441.1"/>
</dbReference>
<accession>A0A0M0KG77</accession>
<proteinExistence type="predicted"/>
<name>A0A0M0KG77_ALKHA</name>
<accession>A0A4Y7WSD2</accession>
<comment type="caution">
    <text evidence="2">The sequence shown here is derived from an EMBL/GenBank/DDBJ whole genome shotgun (WGS) entry which is preliminary data.</text>
</comment>
<dbReference type="OMA" id="KSITQWE"/>